<dbReference type="InterPro" id="IPR026444">
    <property type="entry name" value="Secre_tail"/>
</dbReference>
<dbReference type="SUPFAM" id="SSF89372">
    <property type="entry name" value="Fucose-specific lectin"/>
    <property type="match status" value="1"/>
</dbReference>
<dbReference type="AlphaFoldDB" id="A0A7C0VBM2"/>
<name>A0A7C0VBM2_UNCW3</name>
<comment type="caution">
    <text evidence="1">The sequence shown here is derived from an EMBL/GenBank/DDBJ whole genome shotgun (WGS) entry which is preliminary data.</text>
</comment>
<accession>A0A7C0VBM2</accession>
<gene>
    <name evidence="1" type="ORF">ENF18_06560</name>
</gene>
<dbReference type="NCBIfam" id="TIGR04183">
    <property type="entry name" value="Por_Secre_tail"/>
    <property type="match status" value="1"/>
</dbReference>
<dbReference type="Gene3D" id="2.120.10.70">
    <property type="entry name" value="Fucose-specific lectin"/>
    <property type="match status" value="1"/>
</dbReference>
<protein>
    <submittedName>
        <fullName evidence="1">T9SS type A sorting domain-containing protein</fullName>
    </submittedName>
</protein>
<sequence>MSGRRLALFLFLPLLIFGWTTPINISNTDSLSNYPAMTMDKRGWLHCVWEDKTPGNYEIFYTFYNGTTWAVPQNISQDSNTSWTPDVAVDTLNRVHIVWGNYETGRIMWTMFEGDTWTTPISISLPGYACQGPELAVNPLNNEVHCVWHSLTGAEDSEIWHSFFNGDTWSTPENVSNDNVGSAWADIAIDSLGRIDVVWMDYGTFDIFYSRFDSVSWSSPVNISNLSGQSCDPRIGIDRDNNPRVVWEERDSAGYEVYYTYFDGTGWMNPIWVDSIDAHEPDIAVGVDNKAYIVYLYDYEIYYVVYKDTVQETLPIDISNTGDAILPSICIDSLYAHVIWSDGSMDSSTPEKRAEIFYVTGTLSGINERIGVGKNKKISYSSFVVSTLYLSFSPQESSNAFIRIYDIAGRKVKEVSLGRISRGSHQYRISLNTASGVYFFEIRAGSQKWWGRFILINP</sequence>
<dbReference type="EMBL" id="DQWE01000310">
    <property type="protein sequence ID" value="HDI83433.1"/>
    <property type="molecule type" value="Genomic_DNA"/>
</dbReference>
<dbReference type="Proteomes" id="UP000885847">
    <property type="component" value="Unassembled WGS sequence"/>
</dbReference>
<evidence type="ECO:0000313" key="1">
    <source>
        <dbReference type="EMBL" id="HDI83433.1"/>
    </source>
</evidence>
<proteinExistence type="predicted"/>
<reference evidence="1" key="1">
    <citation type="journal article" date="2020" name="mSystems">
        <title>Genome- and Community-Level Interaction Insights into Carbon Utilization and Element Cycling Functions of Hydrothermarchaeota in Hydrothermal Sediment.</title>
        <authorList>
            <person name="Zhou Z."/>
            <person name="Liu Y."/>
            <person name="Xu W."/>
            <person name="Pan J."/>
            <person name="Luo Z.H."/>
            <person name="Li M."/>
        </authorList>
    </citation>
    <scope>NUCLEOTIDE SEQUENCE [LARGE SCALE GENOMIC DNA]</scope>
    <source>
        <strain evidence="1">HyVt-102</strain>
    </source>
</reference>
<organism evidence="1">
    <name type="scientific">candidate division WOR-3 bacterium</name>
    <dbReference type="NCBI Taxonomy" id="2052148"/>
    <lineage>
        <taxon>Bacteria</taxon>
        <taxon>Bacteria division WOR-3</taxon>
    </lineage>
</organism>
<dbReference type="CDD" id="cd15482">
    <property type="entry name" value="Sialidase_non-viral"/>
    <property type="match status" value="1"/>
</dbReference>